<comment type="similarity">
    <text evidence="2">Belongs to the 7S seed storage protein family.</text>
</comment>
<dbReference type="InterPro" id="IPR011051">
    <property type="entry name" value="RmlC_Cupin_sf"/>
</dbReference>
<dbReference type="SMART" id="SM00835">
    <property type="entry name" value="Cupin_1"/>
    <property type="match status" value="2"/>
</dbReference>
<dbReference type="InterPro" id="IPR050253">
    <property type="entry name" value="Seed_Storage-Functional"/>
</dbReference>
<comment type="caution">
    <text evidence="6">The sequence shown here is derived from an EMBL/GenBank/DDBJ whole genome shotgun (WGS) entry which is preliminary data.</text>
</comment>
<feature type="compositionally biased region" description="Low complexity" evidence="3">
    <location>
        <begin position="719"/>
        <end position="729"/>
    </location>
</feature>
<dbReference type="CDD" id="cd02245">
    <property type="entry name" value="cupin_7S_vicilin-like_C"/>
    <property type="match status" value="1"/>
</dbReference>
<feature type="region of interest" description="Disordered" evidence="3">
    <location>
        <begin position="260"/>
        <end position="288"/>
    </location>
</feature>
<dbReference type="SUPFAM" id="SSF51182">
    <property type="entry name" value="RmlC-like cupins"/>
    <property type="match status" value="1"/>
</dbReference>
<dbReference type="Gene3D" id="2.60.120.10">
    <property type="entry name" value="Jelly Rolls"/>
    <property type="match status" value="2"/>
</dbReference>
<name>A0ABD3JGG6_EUCGL</name>
<sequence length="737" mass="85695">MVFKVPRLLPLLILFHSLCLTSLALRRGPETEVLRCLDDCDDEDVQEYITCHKECELRYREREERREEEGRPGSRELDPRWQRSRGRRRGGGGGGGEREPEGPRGEREPAWGPGGEYDQCRRLCEPYKPRERERCWEQCEERERARERRRDREREREVKDGVRNSSGDASRSERHERCERACERQAGGQQRQLCKFRCRQKREREERETPGGRDAKLLLATTTEDAQQEFPHCQQRCERQQGREPQRRQCRQECERQFQEQQRGKRRSTNPREQEEEEEEVGESGDNPFYFHSRMLHSRFRAEEGQIRVLERFDKRSRLLRGLKNYRLEIFEANPNTFVLPHHVDADCILIILKGEGTISLVWQDKKQSYHLEGGDVMRVPAGTTVYFISSGRDGQVQIAKLIQPVNIPDTFKEFYPVGTENPESYYKVFSSKILESSLKTSRDQIERLFGQQRQGVMIRASEEQRQALSEHRGWLKNKGHGLRGPFNLLGREPIYSNEFGRFFQASPGEFKQLLDLGVSVTFVEVYQGSTMVPHYNSKSMTVVLVVEGNGWFEMACPHLAQAQQRWGSGGEREEEEEEEEQETEQGGSARYQKVTSQLSPGDVFVIPAGHPIAIVAEQNEDLRMVGFGINAHKNERIFLAGKENIINRMDREAKELSFDLPAREVDRVFRNQEKSYFVSSEQQQPQRERRERRNIEKIEGSQQLRQSKRMDKSDTKGSEGSSSSAMASILNLAGLS</sequence>
<proteinExistence type="inferred from homology"/>
<reference evidence="6 7" key="1">
    <citation type="submission" date="2024-11" db="EMBL/GenBank/DDBJ databases">
        <title>Chromosome-level genome assembly of Eucalyptus globulus Labill. provides insights into its genome evolution.</title>
        <authorList>
            <person name="Li X."/>
        </authorList>
    </citation>
    <scope>NUCLEOTIDE SEQUENCE [LARGE SCALE GENOMIC DNA]</scope>
    <source>
        <strain evidence="6">CL2024</strain>
        <tissue evidence="6">Fresh tender leaves</tissue>
    </source>
</reference>
<protein>
    <recommendedName>
        <fullName evidence="5">Cupin type-1 domain-containing protein</fullName>
    </recommendedName>
</protein>
<keyword evidence="1 4" id="KW-0732">Signal</keyword>
<dbReference type="PANTHER" id="PTHR31189">
    <property type="entry name" value="OS03G0336100 PROTEIN-RELATED"/>
    <property type="match status" value="1"/>
</dbReference>
<feature type="region of interest" description="Disordered" evidence="3">
    <location>
        <begin position="677"/>
        <end position="737"/>
    </location>
</feature>
<feature type="compositionally biased region" description="Basic and acidic residues" evidence="3">
    <location>
        <begin position="150"/>
        <end position="162"/>
    </location>
</feature>
<feature type="compositionally biased region" description="Basic and acidic residues" evidence="3">
    <location>
        <begin position="66"/>
        <end position="81"/>
    </location>
</feature>
<evidence type="ECO:0000256" key="1">
    <source>
        <dbReference type="ARBA" id="ARBA00022729"/>
    </source>
</evidence>
<evidence type="ECO:0000313" key="6">
    <source>
        <dbReference type="EMBL" id="KAL3727186.1"/>
    </source>
</evidence>
<dbReference type="InterPro" id="IPR014710">
    <property type="entry name" value="RmlC-like_jellyroll"/>
</dbReference>
<dbReference type="Proteomes" id="UP001634007">
    <property type="component" value="Unassembled WGS sequence"/>
</dbReference>
<dbReference type="InterPro" id="IPR006045">
    <property type="entry name" value="Cupin_1"/>
</dbReference>
<feature type="compositionally biased region" description="Basic and acidic residues" evidence="3">
    <location>
        <begin position="687"/>
        <end position="700"/>
    </location>
</feature>
<organism evidence="6 7">
    <name type="scientific">Eucalyptus globulus</name>
    <name type="common">Tasmanian blue gum</name>
    <dbReference type="NCBI Taxonomy" id="34317"/>
    <lineage>
        <taxon>Eukaryota</taxon>
        <taxon>Viridiplantae</taxon>
        <taxon>Streptophyta</taxon>
        <taxon>Embryophyta</taxon>
        <taxon>Tracheophyta</taxon>
        <taxon>Spermatophyta</taxon>
        <taxon>Magnoliopsida</taxon>
        <taxon>eudicotyledons</taxon>
        <taxon>Gunneridae</taxon>
        <taxon>Pentapetalae</taxon>
        <taxon>rosids</taxon>
        <taxon>malvids</taxon>
        <taxon>Myrtales</taxon>
        <taxon>Myrtaceae</taxon>
        <taxon>Myrtoideae</taxon>
        <taxon>Eucalypteae</taxon>
        <taxon>Eucalyptus</taxon>
    </lineage>
</organism>
<accession>A0ABD3JGG6</accession>
<dbReference type="Pfam" id="PF00190">
    <property type="entry name" value="Cupin_1"/>
    <property type="match status" value="2"/>
</dbReference>
<feature type="region of interest" description="Disordered" evidence="3">
    <location>
        <begin position="150"/>
        <end position="187"/>
    </location>
</feature>
<feature type="compositionally biased region" description="Basic and acidic residues" evidence="3">
    <location>
        <begin position="170"/>
        <end position="183"/>
    </location>
</feature>
<feature type="chain" id="PRO_5044776749" description="Cupin type-1 domain-containing protein" evidence="4">
    <location>
        <begin position="25"/>
        <end position="737"/>
    </location>
</feature>
<evidence type="ECO:0000259" key="5">
    <source>
        <dbReference type="SMART" id="SM00835"/>
    </source>
</evidence>
<feature type="region of interest" description="Disordered" evidence="3">
    <location>
        <begin position="66"/>
        <end position="112"/>
    </location>
</feature>
<feature type="compositionally biased region" description="Basic and acidic residues" evidence="3">
    <location>
        <begin position="709"/>
        <end position="718"/>
    </location>
</feature>
<feature type="region of interest" description="Disordered" evidence="3">
    <location>
        <begin position="564"/>
        <end position="593"/>
    </location>
</feature>
<feature type="domain" description="Cupin type-1" evidence="5">
    <location>
        <begin position="293"/>
        <end position="447"/>
    </location>
</feature>
<evidence type="ECO:0000256" key="4">
    <source>
        <dbReference type="SAM" id="SignalP"/>
    </source>
</evidence>
<feature type="compositionally biased region" description="Basic and acidic residues" evidence="3">
    <location>
        <begin position="96"/>
        <end position="109"/>
    </location>
</feature>
<dbReference type="EMBL" id="JBJKBG010000008">
    <property type="protein sequence ID" value="KAL3727186.1"/>
    <property type="molecule type" value="Genomic_DNA"/>
</dbReference>
<feature type="domain" description="Cupin type-1" evidence="5">
    <location>
        <begin position="487"/>
        <end position="667"/>
    </location>
</feature>
<feature type="signal peptide" evidence="4">
    <location>
        <begin position="1"/>
        <end position="24"/>
    </location>
</feature>
<keyword evidence="7" id="KW-1185">Reference proteome</keyword>
<feature type="compositionally biased region" description="Acidic residues" evidence="3">
    <location>
        <begin position="274"/>
        <end position="283"/>
    </location>
</feature>
<evidence type="ECO:0000256" key="2">
    <source>
        <dbReference type="ARBA" id="ARBA00023597"/>
    </source>
</evidence>
<dbReference type="AlphaFoldDB" id="A0ABD3JGG6"/>
<gene>
    <name evidence="6" type="ORF">ACJRO7_032004</name>
</gene>
<dbReference type="PANTHER" id="PTHR31189:SF41">
    <property type="entry name" value="VICILIN C72"/>
    <property type="match status" value="1"/>
</dbReference>
<dbReference type="CDD" id="cd02244">
    <property type="entry name" value="cupin_7S_vicilin-like_N"/>
    <property type="match status" value="1"/>
</dbReference>
<evidence type="ECO:0000313" key="7">
    <source>
        <dbReference type="Proteomes" id="UP001634007"/>
    </source>
</evidence>
<feature type="compositionally biased region" description="Acidic residues" evidence="3">
    <location>
        <begin position="573"/>
        <end position="584"/>
    </location>
</feature>
<evidence type="ECO:0000256" key="3">
    <source>
        <dbReference type="SAM" id="MobiDB-lite"/>
    </source>
</evidence>